<evidence type="ECO:0000313" key="3">
    <source>
        <dbReference type="Proteomes" id="UP000702544"/>
    </source>
</evidence>
<dbReference type="InterPro" id="IPR002931">
    <property type="entry name" value="Transglutaminase-like"/>
</dbReference>
<dbReference type="SUPFAM" id="SSF54001">
    <property type="entry name" value="Cysteine proteinases"/>
    <property type="match status" value="1"/>
</dbReference>
<evidence type="ECO:0000313" key="2">
    <source>
        <dbReference type="EMBL" id="NIR75485.1"/>
    </source>
</evidence>
<dbReference type="PANTHER" id="PTHR33490:SF3">
    <property type="entry name" value="CONSERVED INTEGRAL MEMBRANE PROTEIN"/>
    <property type="match status" value="1"/>
</dbReference>
<dbReference type="SMART" id="SM00460">
    <property type="entry name" value="TGc"/>
    <property type="match status" value="1"/>
</dbReference>
<dbReference type="Gene3D" id="3.10.620.30">
    <property type="match status" value="1"/>
</dbReference>
<feature type="domain" description="Transglutaminase-like" evidence="1">
    <location>
        <begin position="415"/>
        <end position="474"/>
    </location>
</feature>
<protein>
    <submittedName>
        <fullName evidence="2">Transglutaminase domain-containing protein</fullName>
    </submittedName>
</protein>
<dbReference type="Pfam" id="PF01841">
    <property type="entry name" value="Transglut_core"/>
    <property type="match status" value="1"/>
</dbReference>
<evidence type="ECO:0000259" key="1">
    <source>
        <dbReference type="SMART" id="SM00460"/>
    </source>
</evidence>
<organism evidence="2 3">
    <name type="scientific">Candidatus Kutchimonas denitrificans</name>
    <dbReference type="NCBI Taxonomy" id="3056748"/>
    <lineage>
        <taxon>Bacteria</taxon>
        <taxon>Pseudomonadati</taxon>
        <taxon>Gemmatimonadota</taxon>
        <taxon>Gemmatimonadia</taxon>
        <taxon>Candidatus Palauibacterales</taxon>
        <taxon>Candidatus Palauibacteraceae</taxon>
        <taxon>Candidatus Kutchimonas</taxon>
    </lineage>
</organism>
<proteinExistence type="predicted"/>
<dbReference type="PANTHER" id="PTHR33490">
    <property type="entry name" value="BLR5614 PROTEIN-RELATED"/>
    <property type="match status" value="1"/>
</dbReference>
<sequence>MVMTRRRTVMAVILLAWVAVLAWHVRREYFRPLTVRLAEASANLVPMASYYAVKLGDATIGYAASRVDTVPGGFALMDDLRLRVNVMGSDAPASARTVVNLGERLELKDFQFTLRSDFGDFEVAGEMAGDTALELAIDAGGDEQTTVLPTGGPVLLPQVMPMHFALGEEPEAGETYVFEIFDPSVLERQRVTLEVVEEETVIFPDSAEYDEGSDSWVPVRYDTVETWHVKQGFGGLELDAWLDPDGQVVKATSPLGYTIERTAFEIAWNRYRALEAAEARLATPDIIEKTAISVGVDLPEGDRLGRFAVRLQNVDLEGFDLEGARQTLRGDTLFVESEAELPAGGYELPADPDAFGAELAATPLIQVDDPEIRRTAEEVLGGVTEPRAAAQRLSEWVYSTLDKRVTLSVPSARQVLEAGSGDCNEHTVLYVALARAAGLPARTAAGLVYVRDRFYYHAWPEVWLDRWVPVDPTLGQTPADASHLRFVVGGLARQVELVRLIGLLRLDVVSVEER</sequence>
<dbReference type="AlphaFoldDB" id="A0AAE4Z7Z2"/>
<accession>A0AAE4Z7Z2</accession>
<name>A0AAE4Z7Z2_9BACT</name>
<dbReference type="EMBL" id="JAACAK010000083">
    <property type="protein sequence ID" value="NIR75485.1"/>
    <property type="molecule type" value="Genomic_DNA"/>
</dbReference>
<reference evidence="2 3" key="1">
    <citation type="submission" date="2020-01" db="EMBL/GenBank/DDBJ databases">
        <title>Genomes assembled from Gulf of Kutch pelagic sediment metagenomes.</title>
        <authorList>
            <person name="Chandrashekar M."/>
            <person name="Mahajan M.S."/>
            <person name="Dave K.J."/>
            <person name="Vatsa P."/>
            <person name="Nathani N.M."/>
        </authorList>
    </citation>
    <scope>NUCLEOTIDE SEQUENCE [LARGE SCALE GENOMIC DNA]</scope>
    <source>
        <strain evidence="2">KS3-K002</strain>
    </source>
</reference>
<dbReference type="InterPro" id="IPR038765">
    <property type="entry name" value="Papain-like_cys_pep_sf"/>
</dbReference>
<comment type="caution">
    <text evidence="2">The sequence shown here is derived from an EMBL/GenBank/DDBJ whole genome shotgun (WGS) entry which is preliminary data.</text>
</comment>
<dbReference type="Proteomes" id="UP000702544">
    <property type="component" value="Unassembled WGS sequence"/>
</dbReference>
<gene>
    <name evidence="2" type="ORF">GWO12_10315</name>
</gene>